<keyword evidence="2" id="KW-1185">Reference proteome</keyword>
<evidence type="ECO:0000313" key="2">
    <source>
        <dbReference type="Proteomes" id="UP001163603"/>
    </source>
</evidence>
<gene>
    <name evidence="1" type="ORF">Pint_26621</name>
</gene>
<comment type="caution">
    <text evidence="1">The sequence shown here is derived from an EMBL/GenBank/DDBJ whole genome shotgun (WGS) entry which is preliminary data.</text>
</comment>
<dbReference type="EMBL" id="CM047740">
    <property type="protein sequence ID" value="KAJ0040772.1"/>
    <property type="molecule type" value="Genomic_DNA"/>
</dbReference>
<proteinExistence type="predicted"/>
<sequence length="478" mass="51539">MQSSSGGDEEYDSRADTISSFLNPPPPHQPPQQQLHHHHNHHHASMFDPLSNYFDTSSRSSNPNSLLNLDMVWPKTLRSEPDLGGAFMAASSSSSSCTQQLFTNQAVLPPSRANTFSPLHNLPHHHHQTESVSNLNIDKTNPIMATTNNTNTGGGGGNNSLVRNPKKRSRASRRAPTTVLTTDTSNFRAMVQEFTGIPAPPFTSSPFPRTRLDLFGTSTSSLRSSSSHLDPSPPYLLRPFAQKFHTLPPFVSPPGSSTPSTSSSSPSMIDAIAAASTSTNLTSATPSNNNNNHNNTSINYQNLLNMNNSTMQNPILNLQSLLQPQNKFSLSNSTILANKPQGSPSSLDNMNHHHPSNEESHLKIGVLEELGLSGHGHLNTNLNSGGLQNIVSSTPTFENDQAAAAGTANESDHQGLLRSPFSGGGNNYNNNSQQRVSNGKVNTFSASSSDFLREKVQENVGTTTRTEGMVESWICSSD</sequence>
<accession>A0ACC0YTA0</accession>
<organism evidence="1 2">
    <name type="scientific">Pistacia integerrima</name>
    <dbReference type="NCBI Taxonomy" id="434235"/>
    <lineage>
        <taxon>Eukaryota</taxon>
        <taxon>Viridiplantae</taxon>
        <taxon>Streptophyta</taxon>
        <taxon>Embryophyta</taxon>
        <taxon>Tracheophyta</taxon>
        <taxon>Spermatophyta</taxon>
        <taxon>Magnoliopsida</taxon>
        <taxon>eudicotyledons</taxon>
        <taxon>Gunneridae</taxon>
        <taxon>Pentapetalae</taxon>
        <taxon>rosids</taxon>
        <taxon>malvids</taxon>
        <taxon>Sapindales</taxon>
        <taxon>Anacardiaceae</taxon>
        <taxon>Pistacia</taxon>
    </lineage>
</organism>
<dbReference type="Proteomes" id="UP001163603">
    <property type="component" value="Chromosome 5"/>
</dbReference>
<reference evidence="2" key="1">
    <citation type="journal article" date="2023" name="G3 (Bethesda)">
        <title>Genome assembly and association tests identify interacting loci associated with vigor, precocity, and sex in interspecific pistachio rootstocks.</title>
        <authorList>
            <person name="Palmer W."/>
            <person name="Jacygrad E."/>
            <person name="Sagayaradj S."/>
            <person name="Cavanaugh K."/>
            <person name="Han R."/>
            <person name="Bertier L."/>
            <person name="Beede B."/>
            <person name="Kafkas S."/>
            <person name="Golino D."/>
            <person name="Preece J."/>
            <person name="Michelmore R."/>
        </authorList>
    </citation>
    <scope>NUCLEOTIDE SEQUENCE [LARGE SCALE GENOMIC DNA]</scope>
</reference>
<protein>
    <submittedName>
        <fullName evidence="1">Uncharacterized protein</fullName>
    </submittedName>
</protein>
<name>A0ACC0YTA0_9ROSI</name>
<evidence type="ECO:0000313" key="1">
    <source>
        <dbReference type="EMBL" id="KAJ0040772.1"/>
    </source>
</evidence>